<dbReference type="PANTHER" id="PTHR42781:SF4">
    <property type="entry name" value="SPERMIDINE_PUTRESCINE IMPORT ATP-BINDING PROTEIN POTA"/>
    <property type="match status" value="1"/>
</dbReference>
<dbReference type="GO" id="GO:0015418">
    <property type="term" value="F:ABC-type quaternary ammonium compound transporting activity"/>
    <property type="evidence" value="ECO:0007669"/>
    <property type="project" value="UniProtKB-EC"/>
</dbReference>
<keyword evidence="2" id="KW-0547">Nucleotide-binding</keyword>
<gene>
    <name evidence="6" type="ORF">FHX44_116687</name>
</gene>
<dbReference type="GO" id="GO:0016887">
    <property type="term" value="F:ATP hydrolysis activity"/>
    <property type="evidence" value="ECO:0007669"/>
    <property type="project" value="InterPro"/>
</dbReference>
<dbReference type="InterPro" id="IPR027417">
    <property type="entry name" value="P-loop_NTPase"/>
</dbReference>
<dbReference type="OrthoDB" id="7838608at2"/>
<evidence type="ECO:0000313" key="7">
    <source>
        <dbReference type="Proteomes" id="UP000321261"/>
    </source>
</evidence>
<evidence type="ECO:0000313" key="6">
    <source>
        <dbReference type="EMBL" id="TWF80744.1"/>
    </source>
</evidence>
<dbReference type="SUPFAM" id="SSF50331">
    <property type="entry name" value="MOP-like"/>
    <property type="match status" value="1"/>
</dbReference>
<dbReference type="Pfam" id="PF00005">
    <property type="entry name" value="ABC_tran"/>
    <property type="match status" value="1"/>
</dbReference>
<feature type="domain" description="ABC transporter" evidence="5">
    <location>
        <begin position="4"/>
        <end position="234"/>
    </location>
</feature>
<evidence type="ECO:0000259" key="5">
    <source>
        <dbReference type="PROSITE" id="PS50893"/>
    </source>
</evidence>
<evidence type="ECO:0000256" key="1">
    <source>
        <dbReference type="ARBA" id="ARBA00022448"/>
    </source>
</evidence>
<evidence type="ECO:0000256" key="2">
    <source>
        <dbReference type="ARBA" id="ARBA00022741"/>
    </source>
</evidence>
<keyword evidence="1" id="KW-0813">Transport</keyword>
<dbReference type="InterPro" id="IPR008995">
    <property type="entry name" value="Mo/tungstate-bd_C_term_dom"/>
</dbReference>
<comment type="caution">
    <text evidence="6">The sequence shown here is derived from an EMBL/GenBank/DDBJ whole genome shotgun (WGS) entry which is preliminary data.</text>
</comment>
<dbReference type="InterPro" id="IPR017871">
    <property type="entry name" value="ABC_transporter-like_CS"/>
</dbReference>
<dbReference type="Gene3D" id="3.40.50.300">
    <property type="entry name" value="P-loop containing nucleotide triphosphate hydrolases"/>
    <property type="match status" value="1"/>
</dbReference>
<reference evidence="6 7" key="1">
    <citation type="submission" date="2019-06" db="EMBL/GenBank/DDBJ databases">
        <title>Sequencing the genomes of 1000 actinobacteria strains.</title>
        <authorList>
            <person name="Klenk H.-P."/>
        </authorList>
    </citation>
    <scope>NUCLEOTIDE SEQUENCE [LARGE SCALE GENOMIC DNA]</scope>
    <source>
        <strain evidence="6 7">DSM 45671</strain>
    </source>
</reference>
<dbReference type="AlphaFoldDB" id="A0A561T0V0"/>
<dbReference type="PROSITE" id="PS50893">
    <property type="entry name" value="ABC_TRANSPORTER_2"/>
    <property type="match status" value="1"/>
</dbReference>
<dbReference type="FunFam" id="3.40.50.300:FF:000425">
    <property type="entry name" value="Probable ABC transporter, ATP-binding subunit"/>
    <property type="match status" value="1"/>
</dbReference>
<dbReference type="Pfam" id="PF08402">
    <property type="entry name" value="TOBE_2"/>
    <property type="match status" value="1"/>
</dbReference>
<dbReference type="GO" id="GO:0005524">
    <property type="term" value="F:ATP binding"/>
    <property type="evidence" value="ECO:0007669"/>
    <property type="project" value="UniProtKB-KW"/>
</dbReference>
<keyword evidence="3 6" id="KW-0067">ATP-binding</keyword>
<accession>A0A561T0V0</accession>
<dbReference type="PANTHER" id="PTHR42781">
    <property type="entry name" value="SPERMIDINE/PUTRESCINE IMPORT ATP-BINDING PROTEIN POTA"/>
    <property type="match status" value="1"/>
</dbReference>
<dbReference type="GO" id="GO:0043190">
    <property type="term" value="C:ATP-binding cassette (ABC) transporter complex"/>
    <property type="evidence" value="ECO:0007669"/>
    <property type="project" value="InterPro"/>
</dbReference>
<dbReference type="Proteomes" id="UP000321261">
    <property type="component" value="Unassembled WGS sequence"/>
</dbReference>
<dbReference type="PROSITE" id="PS00211">
    <property type="entry name" value="ABC_TRANSPORTER_1"/>
    <property type="match status" value="1"/>
</dbReference>
<dbReference type="EMBL" id="VIWU01000001">
    <property type="protein sequence ID" value="TWF80744.1"/>
    <property type="molecule type" value="Genomic_DNA"/>
</dbReference>
<sequence length="349" mass="37246">MTALSIDGVSKSFGSTPVLDDIQVDVEAGELVSLLGPSGCGKTTTLNVVAGFLPADAGRVLLAGEDVTAVPPYRRDTAVVFQNYALFPHLRVRDNVAYGLRARKLPATEVTERVGEALTLMDIAGLADRYPGQLSGGQQQRVAVARAVAVRPRVLLMDEPLSNLDAKLRQEIRLELRALQQRLDQAVLFVTHDQEEALSISDRVAVLNAGRVEQVGSPSEVFERPRTVFVADFMGVENIFPGAVVDGRYRTADGLELPVPSAGPAAHVGIRPSAVRLAPGGAPSPTQYEARVTGRVYLGDSVRYHLELEPAGIPVVAEQPRSTGTSWQPGDAVMASFAAEDLLPLESAP</sequence>
<organism evidence="6 7">
    <name type="scientific">Pseudonocardia hierapolitana</name>
    <dbReference type="NCBI Taxonomy" id="1128676"/>
    <lineage>
        <taxon>Bacteria</taxon>
        <taxon>Bacillati</taxon>
        <taxon>Actinomycetota</taxon>
        <taxon>Actinomycetes</taxon>
        <taxon>Pseudonocardiales</taxon>
        <taxon>Pseudonocardiaceae</taxon>
        <taxon>Pseudonocardia</taxon>
    </lineage>
</organism>
<dbReference type="RefSeq" id="WP_147259374.1">
    <property type="nucleotide sequence ID" value="NZ_VIWU01000001.1"/>
</dbReference>
<keyword evidence="7" id="KW-1185">Reference proteome</keyword>
<proteinExistence type="predicted"/>
<dbReference type="EC" id="7.6.2.9" evidence="4"/>
<evidence type="ECO:0000256" key="3">
    <source>
        <dbReference type="ARBA" id="ARBA00022840"/>
    </source>
</evidence>
<protein>
    <recommendedName>
        <fullName evidence="4">ABC-type quaternary amine transporter</fullName>
        <ecNumber evidence="4">7.6.2.9</ecNumber>
    </recommendedName>
</protein>
<dbReference type="SMART" id="SM00382">
    <property type="entry name" value="AAA"/>
    <property type="match status" value="1"/>
</dbReference>
<dbReference type="InterPro" id="IPR003439">
    <property type="entry name" value="ABC_transporter-like_ATP-bd"/>
</dbReference>
<dbReference type="SUPFAM" id="SSF52540">
    <property type="entry name" value="P-loop containing nucleoside triphosphate hydrolases"/>
    <property type="match status" value="1"/>
</dbReference>
<dbReference type="InterPro" id="IPR050093">
    <property type="entry name" value="ABC_SmlMolc_Importer"/>
</dbReference>
<evidence type="ECO:0000256" key="4">
    <source>
        <dbReference type="ARBA" id="ARBA00066388"/>
    </source>
</evidence>
<name>A0A561T0V0_9PSEU</name>
<dbReference type="InterPro" id="IPR013611">
    <property type="entry name" value="Transp-assoc_OB_typ2"/>
</dbReference>
<dbReference type="InterPro" id="IPR003593">
    <property type="entry name" value="AAA+_ATPase"/>
</dbReference>